<feature type="domain" description="Mce/MlaD" evidence="3">
    <location>
        <begin position="58"/>
        <end position="131"/>
    </location>
</feature>
<feature type="region of interest" description="Disordered" evidence="1">
    <location>
        <begin position="302"/>
        <end position="324"/>
    </location>
</feature>
<dbReference type="PANTHER" id="PTHR36698:SF2">
    <property type="entry name" value="MCE_MLAD DOMAIN-CONTAINING PROTEIN"/>
    <property type="match status" value="1"/>
</dbReference>
<sequence>MLFLTGNPSVRRRKSDMAKPTRRYFVVGLFITLAFLIVAFLIVWINASKYFEQGTMYVTFFNESVQGLSKDSEVKYQGVKVGRVTEITIAPDNKTVAVYMMINLKENLPQRVVAQLTMTGITGLMFVNLVPRQPGQQISPPVNFATEYPVIPSMPSEVSQILTGVKDVVESVKQADLGATVKEIREAAAGIKNLTGGKEVKQLVAKADSAVGYLRDALKKVDKIIAAGKLNGILAETHNAVKGANTLMHNLNTTVTGAKIADTVKSVRLTLNDARGLIDSLKRSSATLDMFLERIYQRPPDLLFGKPPQGRFNEEPSKSKKAGR</sequence>
<evidence type="ECO:0000256" key="1">
    <source>
        <dbReference type="SAM" id="MobiDB-lite"/>
    </source>
</evidence>
<dbReference type="InterPro" id="IPR003399">
    <property type="entry name" value="Mce/MlaD"/>
</dbReference>
<comment type="caution">
    <text evidence="4">The sequence shown here is derived from an EMBL/GenBank/DDBJ whole genome shotgun (WGS) entry which is preliminary data.</text>
</comment>
<evidence type="ECO:0000259" key="3">
    <source>
        <dbReference type="Pfam" id="PF02470"/>
    </source>
</evidence>
<proteinExistence type="predicted"/>
<accession>A0A7V6DQI6</accession>
<dbReference type="PANTHER" id="PTHR36698">
    <property type="entry name" value="BLL5892 PROTEIN"/>
    <property type="match status" value="1"/>
</dbReference>
<keyword evidence="2" id="KW-0812">Transmembrane</keyword>
<evidence type="ECO:0000256" key="2">
    <source>
        <dbReference type="SAM" id="Phobius"/>
    </source>
</evidence>
<dbReference type="AlphaFoldDB" id="A0A7V6DQI6"/>
<dbReference type="EMBL" id="DTGR01000184">
    <property type="protein sequence ID" value="HHS30383.1"/>
    <property type="molecule type" value="Genomic_DNA"/>
</dbReference>
<keyword evidence="2" id="KW-0472">Membrane</keyword>
<feature type="transmembrane region" description="Helical" evidence="2">
    <location>
        <begin position="21"/>
        <end position="45"/>
    </location>
</feature>
<evidence type="ECO:0000313" key="4">
    <source>
        <dbReference type="EMBL" id="HHS30383.1"/>
    </source>
</evidence>
<reference evidence="4" key="1">
    <citation type="journal article" date="2020" name="mSystems">
        <title>Genome- and Community-Level Interaction Insights into Carbon Utilization and Element Cycling Functions of Hydrothermarchaeota in Hydrothermal Sediment.</title>
        <authorList>
            <person name="Zhou Z."/>
            <person name="Liu Y."/>
            <person name="Xu W."/>
            <person name="Pan J."/>
            <person name="Luo Z.H."/>
            <person name="Li M."/>
        </authorList>
    </citation>
    <scope>NUCLEOTIDE SEQUENCE [LARGE SCALE GENOMIC DNA]</scope>
    <source>
        <strain evidence="4">SpSt-767</strain>
    </source>
</reference>
<dbReference type="Pfam" id="PF02470">
    <property type="entry name" value="MlaD"/>
    <property type="match status" value="1"/>
</dbReference>
<gene>
    <name evidence="4" type="ORF">ENV52_11865</name>
</gene>
<keyword evidence="2" id="KW-1133">Transmembrane helix</keyword>
<organism evidence="4">
    <name type="scientific">Desulfobacca acetoxidans</name>
    <dbReference type="NCBI Taxonomy" id="60893"/>
    <lineage>
        <taxon>Bacteria</taxon>
        <taxon>Pseudomonadati</taxon>
        <taxon>Thermodesulfobacteriota</taxon>
        <taxon>Desulfobaccia</taxon>
        <taxon>Desulfobaccales</taxon>
        <taxon>Desulfobaccaceae</taxon>
        <taxon>Desulfobacca</taxon>
    </lineage>
</organism>
<protein>
    <submittedName>
        <fullName evidence="4">MCE family protein</fullName>
    </submittedName>
</protein>
<name>A0A7V6DQI6_9BACT</name>